<dbReference type="PROSITE" id="PS50110">
    <property type="entry name" value="RESPONSE_REGULATORY"/>
    <property type="match status" value="1"/>
</dbReference>
<keyword evidence="3" id="KW-0238">DNA-binding</keyword>
<comment type="caution">
    <text evidence="7">The sequence shown here is derived from an EMBL/GenBank/DDBJ whole genome shotgun (WGS) entry which is preliminary data.</text>
</comment>
<dbReference type="EMBL" id="JAHZIK010001814">
    <property type="protein sequence ID" value="MBW7459759.1"/>
    <property type="molecule type" value="Genomic_DNA"/>
</dbReference>
<dbReference type="PANTHER" id="PTHR43214">
    <property type="entry name" value="TWO-COMPONENT RESPONSE REGULATOR"/>
    <property type="match status" value="1"/>
</dbReference>
<evidence type="ECO:0000256" key="4">
    <source>
        <dbReference type="ARBA" id="ARBA00023163"/>
    </source>
</evidence>
<evidence type="ECO:0000256" key="5">
    <source>
        <dbReference type="PROSITE-ProRule" id="PRU00169"/>
    </source>
</evidence>
<evidence type="ECO:0000313" key="7">
    <source>
        <dbReference type="EMBL" id="MBW7459759.1"/>
    </source>
</evidence>
<dbReference type="CDD" id="cd17536">
    <property type="entry name" value="REC_YesN-like"/>
    <property type="match status" value="1"/>
</dbReference>
<keyword evidence="4" id="KW-0804">Transcription</keyword>
<dbReference type="InterPro" id="IPR039420">
    <property type="entry name" value="WalR-like"/>
</dbReference>
<proteinExistence type="predicted"/>
<dbReference type="Gene3D" id="3.40.50.2300">
    <property type="match status" value="1"/>
</dbReference>
<organism evidence="7 8">
    <name type="scientific">Paenibacillus sepulcri</name>
    <dbReference type="NCBI Taxonomy" id="359917"/>
    <lineage>
        <taxon>Bacteria</taxon>
        <taxon>Bacillati</taxon>
        <taxon>Bacillota</taxon>
        <taxon>Bacilli</taxon>
        <taxon>Bacillales</taxon>
        <taxon>Paenibacillaceae</taxon>
        <taxon>Paenibacillus</taxon>
    </lineage>
</organism>
<gene>
    <name evidence="7" type="ORF">K0U00_37435</name>
</gene>
<sequence>MNVLIVDDDHLVRKGIVSLMPWSEFGLQVVGEAENGKKALQFLESHPVDLMITDIAMPSMSGLDLLREVREHYPGIWIVMLTFYQEFEHVQEALRLGAIDYIAKVELEKDNMRDILTRILRR</sequence>
<protein>
    <submittedName>
        <fullName evidence="7">Response regulator</fullName>
    </submittedName>
</protein>
<keyword evidence="2" id="KW-0805">Transcription regulation</keyword>
<evidence type="ECO:0000256" key="1">
    <source>
        <dbReference type="ARBA" id="ARBA00022553"/>
    </source>
</evidence>
<name>A0ABS7CFQ5_9BACL</name>
<dbReference type="Pfam" id="PF00072">
    <property type="entry name" value="Response_reg"/>
    <property type="match status" value="1"/>
</dbReference>
<dbReference type="InterPro" id="IPR011006">
    <property type="entry name" value="CheY-like_superfamily"/>
</dbReference>
<evidence type="ECO:0000313" key="8">
    <source>
        <dbReference type="Proteomes" id="UP001519887"/>
    </source>
</evidence>
<evidence type="ECO:0000259" key="6">
    <source>
        <dbReference type="PROSITE" id="PS50110"/>
    </source>
</evidence>
<feature type="modified residue" description="4-aspartylphosphate" evidence="5">
    <location>
        <position position="54"/>
    </location>
</feature>
<accession>A0ABS7CFQ5</accession>
<evidence type="ECO:0000256" key="3">
    <source>
        <dbReference type="ARBA" id="ARBA00023125"/>
    </source>
</evidence>
<dbReference type="SMART" id="SM00448">
    <property type="entry name" value="REC"/>
    <property type="match status" value="1"/>
</dbReference>
<feature type="domain" description="Response regulatory" evidence="6">
    <location>
        <begin position="2"/>
        <end position="119"/>
    </location>
</feature>
<dbReference type="SUPFAM" id="SSF52172">
    <property type="entry name" value="CheY-like"/>
    <property type="match status" value="1"/>
</dbReference>
<dbReference type="Proteomes" id="UP001519887">
    <property type="component" value="Unassembled WGS sequence"/>
</dbReference>
<feature type="non-terminal residue" evidence="7">
    <location>
        <position position="122"/>
    </location>
</feature>
<reference evidence="7 8" key="1">
    <citation type="submission" date="2021-07" db="EMBL/GenBank/DDBJ databases">
        <title>Paenibacillus radiodurans sp. nov., isolated from the southeastern edge of Tengger Desert.</title>
        <authorList>
            <person name="Zhang G."/>
        </authorList>
    </citation>
    <scope>NUCLEOTIDE SEQUENCE [LARGE SCALE GENOMIC DNA]</scope>
    <source>
        <strain evidence="7 8">CCM 7311</strain>
    </source>
</reference>
<keyword evidence="1 5" id="KW-0597">Phosphoprotein</keyword>
<evidence type="ECO:0000256" key="2">
    <source>
        <dbReference type="ARBA" id="ARBA00023015"/>
    </source>
</evidence>
<keyword evidence="8" id="KW-1185">Reference proteome</keyword>
<dbReference type="InterPro" id="IPR001789">
    <property type="entry name" value="Sig_transdc_resp-reg_receiver"/>
</dbReference>